<dbReference type="Proteomes" id="UP000816034">
    <property type="component" value="Unassembled WGS sequence"/>
</dbReference>
<name>A0AA88KFX1_NAELO</name>
<accession>A0AA88KFX1</accession>
<dbReference type="RefSeq" id="XP_044543640.1">
    <property type="nucleotide sequence ID" value="XM_044686329.1"/>
</dbReference>
<sequence>MSKQVSPSSIATKPSSSNHSEKNMYCQKCANAMQRIQEEGSTFSRMKCMSIRLGPVIGMDPLDAVKREVQEELGLSKVVVTSQDLIGVYNFAVKNEIIIVYHVQVCEDSNEEIRIDTNELSDFQLVRIDKVRPWKAGTGYALRDWLLKKGFTENANNFIDPFQKKESVVDTTSKL</sequence>
<keyword evidence="4" id="KW-1185">Reference proteome</keyword>
<dbReference type="AlphaFoldDB" id="A0AA88KFX1"/>
<dbReference type="SUPFAM" id="SSF55811">
    <property type="entry name" value="Nudix"/>
    <property type="match status" value="1"/>
</dbReference>
<feature type="compositionally biased region" description="Low complexity" evidence="1">
    <location>
        <begin position="1"/>
        <end position="17"/>
    </location>
</feature>
<protein>
    <recommendedName>
        <fullName evidence="2">Nudix hydrolase domain-containing protein</fullName>
    </recommendedName>
</protein>
<evidence type="ECO:0000259" key="2">
    <source>
        <dbReference type="Pfam" id="PF00293"/>
    </source>
</evidence>
<evidence type="ECO:0000313" key="4">
    <source>
        <dbReference type="Proteomes" id="UP000816034"/>
    </source>
</evidence>
<dbReference type="InterPro" id="IPR015797">
    <property type="entry name" value="NUDIX_hydrolase-like_dom_sf"/>
</dbReference>
<gene>
    <name evidence="3" type="ORF">C9374_010750</name>
</gene>
<evidence type="ECO:0000256" key="1">
    <source>
        <dbReference type="SAM" id="MobiDB-lite"/>
    </source>
</evidence>
<feature type="domain" description="Nudix hydrolase" evidence="2">
    <location>
        <begin position="60"/>
        <end position="135"/>
    </location>
</feature>
<proteinExistence type="predicted"/>
<dbReference type="Pfam" id="PF00293">
    <property type="entry name" value="NUDIX"/>
    <property type="match status" value="1"/>
</dbReference>
<dbReference type="EMBL" id="PYSW02000045">
    <property type="protein sequence ID" value="KAG2374466.1"/>
    <property type="molecule type" value="Genomic_DNA"/>
</dbReference>
<evidence type="ECO:0000313" key="3">
    <source>
        <dbReference type="EMBL" id="KAG2374466.1"/>
    </source>
</evidence>
<comment type="caution">
    <text evidence="3">The sequence shown here is derived from an EMBL/GenBank/DDBJ whole genome shotgun (WGS) entry which is preliminary data.</text>
</comment>
<dbReference type="Gene3D" id="3.90.79.10">
    <property type="entry name" value="Nucleoside Triphosphate Pyrophosphohydrolase"/>
    <property type="match status" value="1"/>
</dbReference>
<reference evidence="3 4" key="1">
    <citation type="journal article" date="2018" name="BMC Genomics">
        <title>The genome of Naegleria lovaniensis, the basis for a comparative approach to unravel pathogenicity factors of the human pathogenic amoeba N. fowleri.</title>
        <authorList>
            <person name="Liechti N."/>
            <person name="Schurch N."/>
            <person name="Bruggmann R."/>
            <person name="Wittwer M."/>
        </authorList>
    </citation>
    <scope>NUCLEOTIDE SEQUENCE [LARGE SCALE GENOMIC DNA]</scope>
    <source>
        <strain evidence="3 4">ATCC 30569</strain>
    </source>
</reference>
<dbReference type="GeneID" id="68103204"/>
<feature type="region of interest" description="Disordered" evidence="1">
    <location>
        <begin position="1"/>
        <end position="21"/>
    </location>
</feature>
<organism evidence="3 4">
    <name type="scientific">Naegleria lovaniensis</name>
    <name type="common">Amoeba</name>
    <dbReference type="NCBI Taxonomy" id="51637"/>
    <lineage>
        <taxon>Eukaryota</taxon>
        <taxon>Discoba</taxon>
        <taxon>Heterolobosea</taxon>
        <taxon>Tetramitia</taxon>
        <taxon>Eutetramitia</taxon>
        <taxon>Vahlkampfiidae</taxon>
        <taxon>Naegleria</taxon>
    </lineage>
</organism>
<dbReference type="InterPro" id="IPR000086">
    <property type="entry name" value="NUDIX_hydrolase_dom"/>
</dbReference>